<organism evidence="1 2">
    <name type="scientific">Palleniella muris</name>
    <dbReference type="NCBI Taxonomy" id="3038145"/>
    <lineage>
        <taxon>Bacteria</taxon>
        <taxon>Pseudomonadati</taxon>
        <taxon>Bacteroidota</taxon>
        <taxon>Bacteroidia</taxon>
        <taxon>Bacteroidales</taxon>
        <taxon>Prevotellaceae</taxon>
        <taxon>Palleniella</taxon>
    </lineage>
</organism>
<dbReference type="EMBL" id="SRZC01000021">
    <property type="protein sequence ID" value="TGX80800.1"/>
    <property type="molecule type" value="Genomic_DNA"/>
</dbReference>
<evidence type="ECO:0000313" key="2">
    <source>
        <dbReference type="Proteomes" id="UP000308886"/>
    </source>
</evidence>
<keyword evidence="2" id="KW-1185">Reference proteome</keyword>
<gene>
    <name evidence="1" type="ORF">E5358_11675</name>
</gene>
<evidence type="ECO:0000313" key="1">
    <source>
        <dbReference type="EMBL" id="TGX80800.1"/>
    </source>
</evidence>
<dbReference type="Proteomes" id="UP000308886">
    <property type="component" value="Unassembled WGS sequence"/>
</dbReference>
<accession>A0AC61QN25</accession>
<comment type="caution">
    <text evidence="1">The sequence shown here is derived from an EMBL/GenBank/DDBJ whole genome shotgun (WGS) entry which is preliminary data.</text>
</comment>
<name>A0AC61QN25_9BACT</name>
<sequence>MKQKMKLLGLSVLSASLLFVSCAQDGFDEESFESSVTNTQMTSPNAEDVKTASSADGSQWIVSWPLVKGASSFQCTVTNVTDPVNPVILFTDSIIDGCTLTFPREDDSNYVLDIRTLGNKSVGNTDAEEATKKSFTSFLPTWKEIPAETDISTWLAHNPIPADITDEVCIDLVPGANYTMTSSLDFGTHRVTLRSTTPTQPASIKIVGDASFIIDEGFTMKNLNIDASGSASHMIVGNKTPAEVNVEGGYYRVENPIYIKNVKINGLQKRFIHDGNVKYCFKTVIIDDCIIEHTPTEKIQFIRMESGFVNDLTIRNSTIWNAGEVSQDYIVQYQNAGRSTRAGYISNSITVSNCTFYNMAKTEKFGNYDGFKGQECSYFTLTNSILMNTGGKQIIQRFSGNGKPKPENAKFSNNTLFNYDMDIIEENYPTESQVLGDPQFTNPTEGDFHISGPAAAAGIGDPRWL</sequence>
<protein>
    <submittedName>
        <fullName evidence="1">DUF4957 domain-containing protein</fullName>
    </submittedName>
</protein>
<proteinExistence type="predicted"/>
<reference evidence="1" key="1">
    <citation type="submission" date="2019-04" db="EMBL/GenBank/DDBJ databases">
        <title>Microbes associate with the intestines of laboratory mice.</title>
        <authorList>
            <person name="Navarre W."/>
            <person name="Wong E."/>
            <person name="Huang K."/>
            <person name="Tropini C."/>
            <person name="Ng K."/>
            <person name="Yu B."/>
        </authorList>
    </citation>
    <scope>NUCLEOTIDE SEQUENCE</scope>
    <source>
        <strain evidence="1">NM73_A23</strain>
    </source>
</reference>